<dbReference type="InterPro" id="IPR008201">
    <property type="entry name" value="HepT-like"/>
</dbReference>
<dbReference type="PANTHER" id="PTHR34139:SF1">
    <property type="entry name" value="RNASE MJ1380-RELATED"/>
    <property type="match status" value="1"/>
</dbReference>
<evidence type="ECO:0000256" key="1">
    <source>
        <dbReference type="ARBA" id="ARBA00022553"/>
    </source>
</evidence>
<evidence type="ECO:0000256" key="2">
    <source>
        <dbReference type="ARBA" id="ARBA00022649"/>
    </source>
</evidence>
<protein>
    <submittedName>
        <fullName evidence="7">DUF86 domain-containing protein</fullName>
    </submittedName>
</protein>
<keyword evidence="5" id="KW-0378">Hydrolase</keyword>
<reference evidence="7" key="1">
    <citation type="submission" date="2022-01" db="EMBL/GenBank/DDBJ databases">
        <authorList>
            <person name="Wang Y."/>
        </authorList>
    </citation>
    <scope>NUCLEOTIDE SEQUENCE</scope>
    <source>
        <strain evidence="7">WB101</strain>
    </source>
</reference>
<organism evidence="7 8">
    <name type="scientific">Rhodohalobacter sulfatireducens</name>
    <dbReference type="NCBI Taxonomy" id="2911366"/>
    <lineage>
        <taxon>Bacteria</taxon>
        <taxon>Pseudomonadati</taxon>
        <taxon>Balneolota</taxon>
        <taxon>Balneolia</taxon>
        <taxon>Balneolales</taxon>
        <taxon>Balneolaceae</taxon>
        <taxon>Rhodohalobacter</taxon>
    </lineage>
</organism>
<keyword evidence="2" id="KW-1277">Toxin-antitoxin system</keyword>
<keyword evidence="3" id="KW-0540">Nuclease</keyword>
<evidence type="ECO:0000313" key="7">
    <source>
        <dbReference type="EMBL" id="MCG2588199.1"/>
    </source>
</evidence>
<evidence type="ECO:0000256" key="6">
    <source>
        <dbReference type="ARBA" id="ARBA00024207"/>
    </source>
</evidence>
<dbReference type="EMBL" id="JAKLWS010000006">
    <property type="protein sequence ID" value="MCG2588199.1"/>
    <property type="molecule type" value="Genomic_DNA"/>
</dbReference>
<evidence type="ECO:0000256" key="4">
    <source>
        <dbReference type="ARBA" id="ARBA00022741"/>
    </source>
</evidence>
<evidence type="ECO:0000313" key="8">
    <source>
        <dbReference type="Proteomes" id="UP001165366"/>
    </source>
</evidence>
<comment type="similarity">
    <text evidence="6">Belongs to the HepT RNase toxin family.</text>
</comment>
<dbReference type="Pfam" id="PF01934">
    <property type="entry name" value="HepT-like"/>
    <property type="match status" value="1"/>
</dbReference>
<accession>A0ABS9KBF6</accession>
<dbReference type="InterPro" id="IPR051813">
    <property type="entry name" value="HepT_RNase_toxin"/>
</dbReference>
<sequence length="73" mass="8582">MIRQFEVMGEAVKKLDKELTNQYSDTDWTAIAGMRDLLIHQYFGVDLDLVWESVTEDLPKFKKTMMAIKKQLE</sequence>
<dbReference type="InterPro" id="IPR037038">
    <property type="entry name" value="HepT-like_sf"/>
</dbReference>
<comment type="caution">
    <text evidence="7">The sequence shown here is derived from an EMBL/GenBank/DDBJ whole genome shotgun (WGS) entry which is preliminary data.</text>
</comment>
<dbReference type="Proteomes" id="UP001165366">
    <property type="component" value="Unassembled WGS sequence"/>
</dbReference>
<proteinExistence type="inferred from homology"/>
<keyword evidence="1" id="KW-0597">Phosphoprotein</keyword>
<evidence type="ECO:0000256" key="5">
    <source>
        <dbReference type="ARBA" id="ARBA00022801"/>
    </source>
</evidence>
<name>A0ABS9KBF6_9BACT</name>
<keyword evidence="8" id="KW-1185">Reference proteome</keyword>
<evidence type="ECO:0000256" key="3">
    <source>
        <dbReference type="ARBA" id="ARBA00022722"/>
    </source>
</evidence>
<dbReference type="PANTHER" id="PTHR34139">
    <property type="entry name" value="UPF0331 PROTEIN MJ0127"/>
    <property type="match status" value="1"/>
</dbReference>
<reference evidence="7" key="2">
    <citation type="submission" date="2024-05" db="EMBL/GenBank/DDBJ databases">
        <title>Rhodohalobacter halophilus gen. nov., sp. nov., a moderately halophilic member of the family Balneolaceae.</title>
        <authorList>
            <person name="Xia J."/>
        </authorList>
    </citation>
    <scope>NUCLEOTIDE SEQUENCE</scope>
    <source>
        <strain evidence="7">WB101</strain>
    </source>
</reference>
<keyword evidence="4" id="KW-0547">Nucleotide-binding</keyword>
<dbReference type="Gene3D" id="1.20.120.580">
    <property type="entry name" value="bsu32300-like"/>
    <property type="match status" value="1"/>
</dbReference>
<gene>
    <name evidence="7" type="ORF">L6773_06450</name>
</gene>